<dbReference type="Gene3D" id="3.80.10.10">
    <property type="entry name" value="Ribonuclease Inhibitor"/>
    <property type="match status" value="1"/>
</dbReference>
<keyword evidence="2" id="KW-0677">Repeat</keyword>
<dbReference type="Proteomes" id="UP001367676">
    <property type="component" value="Unassembled WGS sequence"/>
</dbReference>
<dbReference type="PANTHER" id="PTHR45712:SF22">
    <property type="entry name" value="INSULIN-LIKE GROWTH FACTOR-BINDING PROTEIN COMPLEX ACID LABILE SUBUNIT"/>
    <property type="match status" value="1"/>
</dbReference>
<dbReference type="AlphaFoldDB" id="A0AAN9T8Z7"/>
<protein>
    <submittedName>
        <fullName evidence="4">Uncharacterized protein</fullName>
    </submittedName>
</protein>
<dbReference type="Pfam" id="PF13855">
    <property type="entry name" value="LRR_8"/>
    <property type="match status" value="1"/>
</dbReference>
<keyword evidence="3" id="KW-0812">Transmembrane</keyword>
<dbReference type="SUPFAM" id="SSF52058">
    <property type="entry name" value="L domain-like"/>
    <property type="match status" value="1"/>
</dbReference>
<organism evidence="4 5">
    <name type="scientific">Parthenolecanium corni</name>
    <dbReference type="NCBI Taxonomy" id="536013"/>
    <lineage>
        <taxon>Eukaryota</taxon>
        <taxon>Metazoa</taxon>
        <taxon>Ecdysozoa</taxon>
        <taxon>Arthropoda</taxon>
        <taxon>Hexapoda</taxon>
        <taxon>Insecta</taxon>
        <taxon>Pterygota</taxon>
        <taxon>Neoptera</taxon>
        <taxon>Paraneoptera</taxon>
        <taxon>Hemiptera</taxon>
        <taxon>Sternorrhyncha</taxon>
        <taxon>Coccoidea</taxon>
        <taxon>Coccidae</taxon>
        <taxon>Parthenolecanium</taxon>
    </lineage>
</organism>
<keyword evidence="3" id="KW-1133">Transmembrane helix</keyword>
<accession>A0AAN9T8Z7</accession>
<dbReference type="PROSITE" id="PS51450">
    <property type="entry name" value="LRR"/>
    <property type="match status" value="1"/>
</dbReference>
<evidence type="ECO:0000256" key="2">
    <source>
        <dbReference type="ARBA" id="ARBA00022737"/>
    </source>
</evidence>
<dbReference type="PANTHER" id="PTHR45712">
    <property type="entry name" value="AGAP008170-PA"/>
    <property type="match status" value="1"/>
</dbReference>
<reference evidence="4 5" key="1">
    <citation type="submission" date="2024-03" db="EMBL/GenBank/DDBJ databases">
        <title>Adaptation during the transition from Ophiocordyceps entomopathogen to insect associate is accompanied by gene loss and intensified selection.</title>
        <authorList>
            <person name="Ward C.M."/>
            <person name="Onetto C.A."/>
            <person name="Borneman A.R."/>
        </authorList>
    </citation>
    <scope>NUCLEOTIDE SEQUENCE [LARGE SCALE GENOMIC DNA]</scope>
    <source>
        <strain evidence="4">AWRI1</strain>
        <tissue evidence="4">Single Adult Female</tissue>
    </source>
</reference>
<dbReference type="InterPro" id="IPR032675">
    <property type="entry name" value="LRR_dom_sf"/>
</dbReference>
<evidence type="ECO:0000313" key="5">
    <source>
        <dbReference type="Proteomes" id="UP001367676"/>
    </source>
</evidence>
<dbReference type="EMBL" id="JBBCAQ010000035">
    <property type="protein sequence ID" value="KAK7578249.1"/>
    <property type="molecule type" value="Genomic_DNA"/>
</dbReference>
<gene>
    <name evidence="4" type="ORF">V9T40_010454</name>
</gene>
<keyword evidence="1" id="KW-0433">Leucine-rich repeat</keyword>
<evidence type="ECO:0000256" key="3">
    <source>
        <dbReference type="SAM" id="Phobius"/>
    </source>
</evidence>
<feature type="transmembrane region" description="Helical" evidence="3">
    <location>
        <begin position="243"/>
        <end position="264"/>
    </location>
</feature>
<proteinExistence type="predicted"/>
<evidence type="ECO:0000313" key="4">
    <source>
        <dbReference type="EMBL" id="KAK7578249.1"/>
    </source>
</evidence>
<dbReference type="InterPro" id="IPR001611">
    <property type="entry name" value="Leu-rich_rpt"/>
</dbReference>
<keyword evidence="5" id="KW-1185">Reference proteome</keyword>
<keyword evidence="3" id="KW-0472">Membrane</keyword>
<comment type="caution">
    <text evidence="4">The sequence shown here is derived from an EMBL/GenBank/DDBJ whole genome shotgun (WGS) entry which is preliminary data.</text>
</comment>
<dbReference type="InterPro" id="IPR050333">
    <property type="entry name" value="SLRP"/>
</dbReference>
<name>A0AAN9T8Z7_9HEMI</name>
<sequence length="299" mass="33529">MIPPGPLNNRVKPGISSAIYWEVLFWTEYNSRSDDLSSDTFKYYPKLRVLKLSKDVLVKFPSDIFSPLTKLTDLDLSENSLTQIPCNLPSSLVNLNLNENPISDETGCGRDCLSPPDSLENLSLHNSNKGVFRRKKFPRFCESVPSIKYLDISASSLDSISSEDVAPLCGLQRINLTSVTVSHSNGTCQKLQFEKWLGDRKIEMIGSITAAKHDPNANCSFAPTNEAEEIYRNCTYKLHYQKFGLISIVVCILLLACILAAILWRRKRKRSTKKLDLENSSNAMVTIENRGSDGKTDEN</sequence>
<evidence type="ECO:0000256" key="1">
    <source>
        <dbReference type="ARBA" id="ARBA00022614"/>
    </source>
</evidence>